<keyword evidence="3" id="KW-1185">Reference proteome</keyword>
<dbReference type="AlphaFoldDB" id="A0A225UDL8"/>
<sequence>MGQEQGNSAKIFVDEVSEVAHVVIFQSARMKRLLRAFQEVVLVDTTHDTNANKYNLFSFAVTDFFGKGQYVLHALGKAETKANLRLAIDVFKDCNPTWKNIRVFITDKALHEKAVLAEKFPDACQLLCVYPVITWLERRVSQLSTGSAQDKDKLKAAISSLVMSSSETEYTEGKTYFLRLLGGNEDHELYRTFKAN</sequence>
<dbReference type="STRING" id="4795.A0A225UDL8"/>
<name>A0A225UDL8_9STRA</name>
<feature type="domain" description="ZSWIM1/3 RNaseH-like" evidence="1">
    <location>
        <begin position="3"/>
        <end position="126"/>
    </location>
</feature>
<reference evidence="3" key="1">
    <citation type="submission" date="2017-03" db="EMBL/GenBank/DDBJ databases">
        <title>Phytopthora megakarya and P. palmivora, two closely related causual agents of cacao black pod achieved similar genome size and gene model numbers by different mechanisms.</title>
        <authorList>
            <person name="Ali S."/>
            <person name="Shao J."/>
            <person name="Larry D.J."/>
            <person name="Kronmiller B."/>
            <person name="Shen D."/>
            <person name="Strem M.D."/>
            <person name="Melnick R.L."/>
            <person name="Guiltinan M.J."/>
            <person name="Tyler B.M."/>
            <person name="Meinhardt L.W."/>
            <person name="Bailey B.A."/>
        </authorList>
    </citation>
    <scope>NUCLEOTIDE SEQUENCE [LARGE SCALE GENOMIC DNA]</scope>
    <source>
        <strain evidence="3">zdho120</strain>
    </source>
</reference>
<dbReference type="PANTHER" id="PTHR31569:SF4">
    <property type="entry name" value="SWIM-TYPE DOMAIN-CONTAINING PROTEIN"/>
    <property type="match status" value="1"/>
</dbReference>
<accession>A0A225UDL8</accession>
<comment type="caution">
    <text evidence="2">The sequence shown here is derived from an EMBL/GenBank/DDBJ whole genome shotgun (WGS) entry which is preliminary data.</text>
</comment>
<dbReference type="EMBL" id="NBNE01020960">
    <property type="protein sequence ID" value="OWY91145.1"/>
    <property type="molecule type" value="Genomic_DNA"/>
</dbReference>
<evidence type="ECO:0000313" key="3">
    <source>
        <dbReference type="Proteomes" id="UP000198211"/>
    </source>
</evidence>
<protein>
    <recommendedName>
        <fullName evidence="1">ZSWIM1/3 RNaseH-like domain-containing protein</fullName>
    </recommendedName>
</protein>
<dbReference type="OrthoDB" id="90541at2759"/>
<dbReference type="InterPro" id="IPR048324">
    <property type="entry name" value="ZSWIM1-3_RNaseH-like"/>
</dbReference>
<gene>
    <name evidence="2" type="ORF">PHMEG_00040398</name>
</gene>
<evidence type="ECO:0000313" key="2">
    <source>
        <dbReference type="EMBL" id="OWY91145.1"/>
    </source>
</evidence>
<dbReference type="Proteomes" id="UP000198211">
    <property type="component" value="Unassembled WGS sequence"/>
</dbReference>
<dbReference type="PANTHER" id="PTHR31569">
    <property type="entry name" value="SWIM-TYPE DOMAIN-CONTAINING PROTEIN"/>
    <property type="match status" value="1"/>
</dbReference>
<dbReference type="InterPro" id="IPR052579">
    <property type="entry name" value="Zinc_finger_SWIM"/>
</dbReference>
<dbReference type="Pfam" id="PF21056">
    <property type="entry name" value="ZSWIM1-3_RNaseH-like"/>
    <property type="match status" value="1"/>
</dbReference>
<proteinExistence type="predicted"/>
<evidence type="ECO:0000259" key="1">
    <source>
        <dbReference type="Pfam" id="PF21056"/>
    </source>
</evidence>
<organism evidence="2 3">
    <name type="scientific">Phytophthora megakarya</name>
    <dbReference type="NCBI Taxonomy" id="4795"/>
    <lineage>
        <taxon>Eukaryota</taxon>
        <taxon>Sar</taxon>
        <taxon>Stramenopiles</taxon>
        <taxon>Oomycota</taxon>
        <taxon>Peronosporomycetes</taxon>
        <taxon>Peronosporales</taxon>
        <taxon>Peronosporaceae</taxon>
        <taxon>Phytophthora</taxon>
    </lineage>
</organism>